<proteinExistence type="inferred from homology"/>
<evidence type="ECO:0000256" key="4">
    <source>
        <dbReference type="ARBA" id="ARBA00023172"/>
    </source>
</evidence>
<feature type="domain" description="Cas12f1-like TNB" evidence="6">
    <location>
        <begin position="72"/>
        <end position="108"/>
    </location>
</feature>
<evidence type="ECO:0000256" key="3">
    <source>
        <dbReference type="ARBA" id="ARBA00023125"/>
    </source>
</evidence>
<reference evidence="7 8" key="1">
    <citation type="submission" date="2022-09" db="EMBL/GenBank/DDBJ databases">
        <authorList>
            <person name="Giprobiosintez L."/>
        </authorList>
    </citation>
    <scope>NUCLEOTIDE SEQUENCE [LARGE SCALE GENOMIC DNA]</scope>
    <source>
        <strain evidence="8">VKPM-B-12549 (GBS-15)</strain>
    </source>
</reference>
<sequence length="111" mass="12801">MSRKQKGSSNRQKARTKLARLHARIANIRQDALHKLTTNLARRFHTIGIEDLNVRGMMANRHLARSIVDMSFFEFRRQLEYKAERRGGLVVVADHWYSSSKTCSVCGSIQD</sequence>
<accession>A0ABZ2F934</accession>
<dbReference type="Pfam" id="PF01385">
    <property type="entry name" value="OrfB_IS605"/>
    <property type="match status" value="1"/>
</dbReference>
<name>A0ABZ2F934_METCP</name>
<evidence type="ECO:0000259" key="5">
    <source>
        <dbReference type="Pfam" id="PF01385"/>
    </source>
</evidence>
<dbReference type="Pfam" id="PF07282">
    <property type="entry name" value="Cas12f1-like_TNB"/>
    <property type="match status" value="1"/>
</dbReference>
<dbReference type="InterPro" id="IPR010095">
    <property type="entry name" value="Cas12f1-like_TNB"/>
</dbReference>
<dbReference type="NCBIfam" id="TIGR01766">
    <property type="entry name" value="IS200/IS605 family accessory protein TnpB-like domain"/>
    <property type="match status" value="1"/>
</dbReference>
<evidence type="ECO:0000256" key="2">
    <source>
        <dbReference type="ARBA" id="ARBA00022578"/>
    </source>
</evidence>
<dbReference type="RefSeq" id="WP_232470587.1">
    <property type="nucleotide sequence ID" value="NZ_CP104311.1"/>
</dbReference>
<comment type="similarity">
    <text evidence="1">In the C-terminal section; belongs to the transposase 35 family.</text>
</comment>
<dbReference type="EMBL" id="CP104311">
    <property type="protein sequence ID" value="WWF03671.1"/>
    <property type="molecule type" value="Genomic_DNA"/>
</dbReference>
<keyword evidence="8" id="KW-1185">Reference proteome</keyword>
<keyword evidence="3" id="KW-0238">DNA-binding</keyword>
<dbReference type="NCBIfam" id="NF040570">
    <property type="entry name" value="guided_TnpB"/>
    <property type="match status" value="1"/>
</dbReference>
<gene>
    <name evidence="7" type="ORF">N4J17_06965</name>
</gene>
<organism evidence="7 8">
    <name type="scientific">Methylococcus capsulatus</name>
    <dbReference type="NCBI Taxonomy" id="414"/>
    <lineage>
        <taxon>Bacteria</taxon>
        <taxon>Pseudomonadati</taxon>
        <taxon>Pseudomonadota</taxon>
        <taxon>Gammaproteobacteria</taxon>
        <taxon>Methylococcales</taxon>
        <taxon>Methylococcaceae</taxon>
        <taxon>Methylococcus</taxon>
    </lineage>
</organism>
<dbReference type="InterPro" id="IPR001959">
    <property type="entry name" value="Transposase"/>
</dbReference>
<protein>
    <submittedName>
        <fullName evidence="7">Transposase</fullName>
    </submittedName>
</protein>
<evidence type="ECO:0000313" key="8">
    <source>
        <dbReference type="Proteomes" id="UP001359308"/>
    </source>
</evidence>
<dbReference type="Proteomes" id="UP001359308">
    <property type="component" value="Chromosome"/>
</dbReference>
<evidence type="ECO:0000313" key="7">
    <source>
        <dbReference type="EMBL" id="WWF03671.1"/>
    </source>
</evidence>
<feature type="domain" description="Probable transposase IS891/IS1136/IS1341" evidence="5">
    <location>
        <begin position="1"/>
        <end position="60"/>
    </location>
</feature>
<keyword evidence="4" id="KW-0233">DNA recombination</keyword>
<evidence type="ECO:0000259" key="6">
    <source>
        <dbReference type="Pfam" id="PF07282"/>
    </source>
</evidence>
<keyword evidence="2" id="KW-0815">Transposition</keyword>
<evidence type="ECO:0000256" key="1">
    <source>
        <dbReference type="ARBA" id="ARBA00008761"/>
    </source>
</evidence>